<feature type="transmembrane region" description="Helical" evidence="6">
    <location>
        <begin position="83"/>
        <end position="109"/>
    </location>
</feature>
<dbReference type="EMBL" id="JBITLV010000001">
    <property type="protein sequence ID" value="MFI7585675.1"/>
    <property type="molecule type" value="Genomic_DNA"/>
</dbReference>
<gene>
    <name evidence="8" type="ORF">ACIB24_01205</name>
</gene>
<keyword evidence="9" id="KW-1185">Reference proteome</keyword>
<comment type="caution">
    <text evidence="8">The sequence shown here is derived from an EMBL/GenBank/DDBJ whole genome shotgun (WGS) entry which is preliminary data.</text>
</comment>
<dbReference type="InterPro" id="IPR011014">
    <property type="entry name" value="MscS_channel_TM-2"/>
</dbReference>
<feature type="domain" description="Mechanosensitive ion channel MscS" evidence="7">
    <location>
        <begin position="179"/>
        <end position="245"/>
    </location>
</feature>
<dbReference type="InterPro" id="IPR010920">
    <property type="entry name" value="LSM_dom_sf"/>
</dbReference>
<dbReference type="InterPro" id="IPR023408">
    <property type="entry name" value="MscS_beta-dom_sf"/>
</dbReference>
<dbReference type="Proteomes" id="UP001612915">
    <property type="component" value="Unassembled WGS sequence"/>
</dbReference>
<evidence type="ECO:0000256" key="3">
    <source>
        <dbReference type="ARBA" id="ARBA00022692"/>
    </source>
</evidence>
<sequence>MPDLSPGDSVAGTLFVTCGSGLAGAALAWLVAVATAQLGRRHRLEFLTLVDRFCRRAWICTVFLLAVLIAAQSVPVAGGWSRLAGTAVVASTAWLLVRGLHAGEAVIFARLRVDMEDNRRRRRARTQVTLLRRILAATVVLVAVCAVLMSFPGLRTFGTSLLASAGLAGVVAGLAAQTTLGNVFAGLQLAFTDAVRIDDVVVVEGEWGRVEEITLTYVVLHLWDERRLVLPTGYFTTTPFQNWTRTQSRILGAVVLHLDYATPLTELREFTRSVIEASPLWDGKDWVLQVVDTTESTMVVRVLASAYDGPSAWDLRCDLREALLGWLQEHHPHALPVHRLRTQPAQLVPGAQRRLDDVSRAGARS</sequence>
<feature type="transmembrane region" description="Helical" evidence="6">
    <location>
        <begin position="130"/>
        <end position="151"/>
    </location>
</feature>
<name>A0ABW8AH40_9ACTN</name>
<evidence type="ECO:0000259" key="7">
    <source>
        <dbReference type="Pfam" id="PF00924"/>
    </source>
</evidence>
<dbReference type="RefSeq" id="WP_398273968.1">
    <property type="nucleotide sequence ID" value="NZ_JBITLV010000001.1"/>
</dbReference>
<dbReference type="PANTHER" id="PTHR30566">
    <property type="entry name" value="YNAI-RELATED MECHANOSENSITIVE ION CHANNEL"/>
    <property type="match status" value="1"/>
</dbReference>
<dbReference type="PANTHER" id="PTHR30566:SF25">
    <property type="entry name" value="INNER MEMBRANE PROTEIN"/>
    <property type="match status" value="1"/>
</dbReference>
<organism evidence="8 9">
    <name type="scientific">Spongisporangium articulatum</name>
    <dbReference type="NCBI Taxonomy" id="3362603"/>
    <lineage>
        <taxon>Bacteria</taxon>
        <taxon>Bacillati</taxon>
        <taxon>Actinomycetota</taxon>
        <taxon>Actinomycetes</taxon>
        <taxon>Kineosporiales</taxon>
        <taxon>Kineosporiaceae</taxon>
        <taxon>Spongisporangium</taxon>
    </lineage>
</organism>
<comment type="similarity">
    <text evidence="2">Belongs to the MscS (TC 1.A.23) family.</text>
</comment>
<protein>
    <submittedName>
        <fullName evidence="8">Mechanosensitive ion channel family protein</fullName>
    </submittedName>
</protein>
<reference evidence="8 9" key="1">
    <citation type="submission" date="2024-10" db="EMBL/GenBank/DDBJ databases">
        <title>The Natural Products Discovery Center: Release of the First 8490 Sequenced Strains for Exploring Actinobacteria Biosynthetic Diversity.</title>
        <authorList>
            <person name="Kalkreuter E."/>
            <person name="Kautsar S.A."/>
            <person name="Yang D."/>
            <person name="Bader C.D."/>
            <person name="Teijaro C.N."/>
            <person name="Fluegel L."/>
            <person name="Davis C.M."/>
            <person name="Simpson J.R."/>
            <person name="Lauterbach L."/>
            <person name="Steele A.D."/>
            <person name="Gui C."/>
            <person name="Meng S."/>
            <person name="Li G."/>
            <person name="Viehrig K."/>
            <person name="Ye F."/>
            <person name="Su P."/>
            <person name="Kiefer A.F."/>
            <person name="Nichols A."/>
            <person name="Cepeda A.J."/>
            <person name="Yan W."/>
            <person name="Fan B."/>
            <person name="Jiang Y."/>
            <person name="Adhikari A."/>
            <person name="Zheng C.-J."/>
            <person name="Schuster L."/>
            <person name="Cowan T.M."/>
            <person name="Smanski M.J."/>
            <person name="Chevrette M.G."/>
            <person name="De Carvalho L.P.S."/>
            <person name="Shen B."/>
        </authorList>
    </citation>
    <scope>NUCLEOTIDE SEQUENCE [LARGE SCALE GENOMIC DNA]</scope>
    <source>
        <strain evidence="8 9">NPDC049639</strain>
    </source>
</reference>
<dbReference type="InterPro" id="IPR006685">
    <property type="entry name" value="MscS_channel_2nd"/>
</dbReference>
<comment type="subcellular location">
    <subcellularLocation>
        <location evidence="1">Membrane</location>
        <topology evidence="1">Multi-pass membrane protein</topology>
    </subcellularLocation>
</comment>
<feature type="transmembrane region" description="Helical" evidence="6">
    <location>
        <begin position="12"/>
        <end position="36"/>
    </location>
</feature>
<evidence type="ECO:0000256" key="2">
    <source>
        <dbReference type="ARBA" id="ARBA00008017"/>
    </source>
</evidence>
<keyword evidence="4 6" id="KW-1133">Transmembrane helix</keyword>
<accession>A0ABW8AH40</accession>
<proteinExistence type="inferred from homology"/>
<evidence type="ECO:0000256" key="1">
    <source>
        <dbReference type="ARBA" id="ARBA00004141"/>
    </source>
</evidence>
<dbReference type="Gene3D" id="1.10.287.1260">
    <property type="match status" value="1"/>
</dbReference>
<evidence type="ECO:0000256" key="5">
    <source>
        <dbReference type="ARBA" id="ARBA00023136"/>
    </source>
</evidence>
<dbReference type="SUPFAM" id="SSF82861">
    <property type="entry name" value="Mechanosensitive channel protein MscS (YggB), transmembrane region"/>
    <property type="match status" value="1"/>
</dbReference>
<feature type="transmembrane region" description="Helical" evidence="6">
    <location>
        <begin position="157"/>
        <end position="176"/>
    </location>
</feature>
<feature type="transmembrane region" description="Helical" evidence="6">
    <location>
        <begin position="57"/>
        <end position="77"/>
    </location>
</feature>
<evidence type="ECO:0000256" key="6">
    <source>
        <dbReference type="SAM" id="Phobius"/>
    </source>
</evidence>
<dbReference type="SUPFAM" id="SSF50182">
    <property type="entry name" value="Sm-like ribonucleoproteins"/>
    <property type="match status" value="1"/>
</dbReference>
<evidence type="ECO:0000256" key="4">
    <source>
        <dbReference type="ARBA" id="ARBA00022989"/>
    </source>
</evidence>
<keyword evidence="3 6" id="KW-0812">Transmembrane</keyword>
<evidence type="ECO:0000313" key="8">
    <source>
        <dbReference type="EMBL" id="MFI7585675.1"/>
    </source>
</evidence>
<evidence type="ECO:0000313" key="9">
    <source>
        <dbReference type="Proteomes" id="UP001612915"/>
    </source>
</evidence>
<dbReference type="Gene3D" id="2.30.30.60">
    <property type="match status" value="1"/>
</dbReference>
<dbReference type="Pfam" id="PF00924">
    <property type="entry name" value="MS_channel_2nd"/>
    <property type="match status" value="1"/>
</dbReference>
<keyword evidence="5 6" id="KW-0472">Membrane</keyword>